<accession>A0AAX1TPA3</accession>
<dbReference type="AlphaFoldDB" id="A0AAX1TPA3"/>
<dbReference type="PROSITE" id="PS50005">
    <property type="entry name" value="TPR"/>
    <property type="match status" value="1"/>
</dbReference>
<sequence length="282" mass="33569">MKKIFFLLGILLLGGCSGADKREKNLVQDDYAFLKGVNLYHKGKKKEALKEYEQIYRNNSNNLMVMKEMAVVNCELGNKEEAIYYLEKAYEIAPKDESVIKNLANVYYRDKQFEKAEKYLNMFPKDSKDNVVLKLRGYIAYEKKNYEESYNYLKDVQEEKYDRRLYRILKNDLVNLNRKRILYSLLNKKYEDYSNERDYVILYCSSLSDVFNEKNSAAKVLIRYISENGGDDELFLMLSTLYLETGEKEKALNSFKLISDNYKYEPKYIELREKLNRNNRDN</sequence>
<dbReference type="SMART" id="SM00028">
    <property type="entry name" value="TPR"/>
    <property type="match status" value="4"/>
</dbReference>
<dbReference type="InterPro" id="IPR019734">
    <property type="entry name" value="TPR_rpt"/>
</dbReference>
<keyword evidence="1" id="KW-0802">TPR repeat</keyword>
<name>A0AAX1TPA3_9FUSO</name>
<dbReference type="Gene3D" id="1.25.40.10">
    <property type="entry name" value="Tetratricopeptide repeat domain"/>
    <property type="match status" value="1"/>
</dbReference>
<evidence type="ECO:0000256" key="1">
    <source>
        <dbReference type="PROSITE-ProRule" id="PRU00339"/>
    </source>
</evidence>
<gene>
    <name evidence="2" type="ORF">NCTC12112_01856</name>
</gene>
<dbReference type="GeneID" id="78456394"/>
<reference evidence="2 3" key="1">
    <citation type="submission" date="2018-06" db="EMBL/GenBank/DDBJ databases">
        <authorList>
            <consortium name="Pathogen Informatics"/>
            <person name="Doyle S."/>
        </authorList>
    </citation>
    <scope>NUCLEOTIDE SEQUENCE [LARGE SCALE GENOMIC DNA]</scope>
    <source>
        <strain evidence="2 3">NCTC12112</strain>
    </source>
</reference>
<organism evidence="2 3">
    <name type="scientific">Fusobacterium ulcerans</name>
    <dbReference type="NCBI Taxonomy" id="861"/>
    <lineage>
        <taxon>Bacteria</taxon>
        <taxon>Fusobacteriati</taxon>
        <taxon>Fusobacteriota</taxon>
        <taxon>Fusobacteriia</taxon>
        <taxon>Fusobacteriales</taxon>
        <taxon>Fusobacteriaceae</taxon>
        <taxon>Fusobacterium</taxon>
    </lineage>
</organism>
<dbReference type="RefSeq" id="WP_005982242.1">
    <property type="nucleotide sequence ID" value="NZ_BAABXY010000001.1"/>
</dbReference>
<dbReference type="Proteomes" id="UP000249008">
    <property type="component" value="Chromosome 1"/>
</dbReference>
<evidence type="ECO:0000313" key="3">
    <source>
        <dbReference type="Proteomes" id="UP000249008"/>
    </source>
</evidence>
<dbReference type="SUPFAM" id="SSF48452">
    <property type="entry name" value="TPR-like"/>
    <property type="match status" value="1"/>
</dbReference>
<dbReference type="PROSITE" id="PS51257">
    <property type="entry name" value="PROKAR_LIPOPROTEIN"/>
    <property type="match status" value="1"/>
</dbReference>
<feature type="repeat" description="TPR" evidence="1">
    <location>
        <begin position="63"/>
        <end position="96"/>
    </location>
</feature>
<proteinExistence type="predicted"/>
<dbReference type="InterPro" id="IPR011990">
    <property type="entry name" value="TPR-like_helical_dom_sf"/>
</dbReference>
<dbReference type="KEGG" id="ful:C4N20_16315"/>
<evidence type="ECO:0000313" key="2">
    <source>
        <dbReference type="EMBL" id="SQJ04237.1"/>
    </source>
</evidence>
<dbReference type="EMBL" id="LS483487">
    <property type="protein sequence ID" value="SQJ04237.1"/>
    <property type="molecule type" value="Genomic_DNA"/>
</dbReference>
<protein>
    <submittedName>
        <fullName evidence="2">Flp pilus assembly protein TadD, contains TPR repeats</fullName>
    </submittedName>
</protein>
<dbReference type="Pfam" id="PF14559">
    <property type="entry name" value="TPR_19"/>
    <property type="match status" value="1"/>
</dbReference>